<dbReference type="GO" id="GO:0009986">
    <property type="term" value="C:cell surface"/>
    <property type="evidence" value="ECO:0007669"/>
    <property type="project" value="UniProtKB-SubCell"/>
</dbReference>
<comment type="subcellular location">
    <subcellularLocation>
        <location evidence="1">Cell surface</location>
    </subcellularLocation>
</comment>
<proteinExistence type="predicted"/>
<dbReference type="NCBIfam" id="TIGR02532">
    <property type="entry name" value="IV_pilin_GFxxxE"/>
    <property type="match status" value="1"/>
</dbReference>
<evidence type="ECO:0000313" key="4">
    <source>
        <dbReference type="EMBL" id="MBB5173104.1"/>
    </source>
</evidence>
<organism evidence="4 5">
    <name type="scientific">Texcoconibacillus texcoconensis</name>
    <dbReference type="NCBI Taxonomy" id="1095777"/>
    <lineage>
        <taxon>Bacteria</taxon>
        <taxon>Bacillati</taxon>
        <taxon>Bacillota</taxon>
        <taxon>Bacilli</taxon>
        <taxon>Bacillales</taxon>
        <taxon>Bacillaceae</taxon>
        <taxon>Texcoconibacillus</taxon>
    </lineage>
</organism>
<keyword evidence="2" id="KW-0178">Competence</keyword>
<evidence type="ECO:0000313" key="5">
    <source>
        <dbReference type="Proteomes" id="UP000551878"/>
    </source>
</evidence>
<feature type="transmembrane region" description="Helical" evidence="3">
    <location>
        <begin position="21"/>
        <end position="43"/>
    </location>
</feature>
<dbReference type="InterPro" id="IPR016977">
    <property type="entry name" value="ComGF"/>
</dbReference>
<comment type="caution">
    <text evidence="4">The sequence shown here is derived from an EMBL/GenBank/DDBJ whole genome shotgun (WGS) entry which is preliminary data.</text>
</comment>
<accession>A0A840QP07</accession>
<reference evidence="4 5" key="1">
    <citation type="submission" date="2020-08" db="EMBL/GenBank/DDBJ databases">
        <title>Genomic Encyclopedia of Type Strains, Phase IV (KMG-IV): sequencing the most valuable type-strain genomes for metagenomic binning, comparative biology and taxonomic classification.</title>
        <authorList>
            <person name="Goeker M."/>
        </authorList>
    </citation>
    <scope>NUCLEOTIDE SEQUENCE [LARGE SCALE GENOMIC DNA]</scope>
    <source>
        <strain evidence="4 5">DSM 24696</strain>
    </source>
</reference>
<protein>
    <submittedName>
        <fullName evidence="4">Competence protein ComGF</fullName>
    </submittedName>
</protein>
<dbReference type="EMBL" id="JACHHB010000004">
    <property type="protein sequence ID" value="MBB5173104.1"/>
    <property type="molecule type" value="Genomic_DNA"/>
</dbReference>
<dbReference type="Pfam" id="PF15980">
    <property type="entry name" value="ComGF"/>
    <property type="match status" value="1"/>
</dbReference>
<evidence type="ECO:0000256" key="1">
    <source>
        <dbReference type="ARBA" id="ARBA00004241"/>
    </source>
</evidence>
<dbReference type="RefSeq" id="WP_184663596.1">
    <property type="nucleotide sequence ID" value="NZ_JACHHB010000004.1"/>
</dbReference>
<sequence length="158" mass="17866">MDACMSRVKLHTPQGRQEGVTLVEMLVTMSIFLIITSLIPLFFNSLTAIPKQADARENAALFFQEIHVDLRFSVEHSTSSTQNELFIEDKRGRQISFHLFKDRIRRQVGGAGQEMVLLGVQSFQVREVSDGIDMTVTFETGETFSRRFRHVASKGGSQ</sequence>
<dbReference type="Pfam" id="PF07963">
    <property type="entry name" value="N_methyl"/>
    <property type="match status" value="1"/>
</dbReference>
<gene>
    <name evidence="4" type="ORF">HNQ41_001267</name>
</gene>
<keyword evidence="3" id="KW-0472">Membrane</keyword>
<evidence type="ECO:0000256" key="2">
    <source>
        <dbReference type="ARBA" id="ARBA00023287"/>
    </source>
</evidence>
<keyword evidence="3" id="KW-0812">Transmembrane</keyword>
<dbReference type="InterPro" id="IPR012902">
    <property type="entry name" value="N_methyl_site"/>
</dbReference>
<keyword evidence="5" id="KW-1185">Reference proteome</keyword>
<evidence type="ECO:0000256" key="3">
    <source>
        <dbReference type="SAM" id="Phobius"/>
    </source>
</evidence>
<dbReference type="GO" id="GO:0030420">
    <property type="term" value="P:establishment of competence for transformation"/>
    <property type="evidence" value="ECO:0007669"/>
    <property type="project" value="UniProtKB-KW"/>
</dbReference>
<keyword evidence="3" id="KW-1133">Transmembrane helix</keyword>
<name>A0A840QP07_9BACI</name>
<dbReference type="Proteomes" id="UP000551878">
    <property type="component" value="Unassembled WGS sequence"/>
</dbReference>
<dbReference type="AlphaFoldDB" id="A0A840QP07"/>
<dbReference type="PROSITE" id="PS00409">
    <property type="entry name" value="PROKAR_NTER_METHYL"/>
    <property type="match status" value="1"/>
</dbReference>